<dbReference type="Gene3D" id="3.30.450.20">
    <property type="entry name" value="PAS domain"/>
    <property type="match status" value="2"/>
</dbReference>
<feature type="domain" description="PAC" evidence="4">
    <location>
        <begin position="178"/>
        <end position="230"/>
    </location>
</feature>
<dbReference type="Gene3D" id="3.20.20.450">
    <property type="entry name" value="EAL domain"/>
    <property type="match status" value="1"/>
</dbReference>
<evidence type="ECO:0000259" key="4">
    <source>
        <dbReference type="PROSITE" id="PS50113"/>
    </source>
</evidence>
<feature type="domain" description="PAS" evidence="3">
    <location>
        <begin position="103"/>
        <end position="140"/>
    </location>
</feature>
<dbReference type="PROSITE" id="PS50113">
    <property type="entry name" value="PAC"/>
    <property type="match status" value="2"/>
</dbReference>
<dbReference type="InterPro" id="IPR001633">
    <property type="entry name" value="EAL_dom"/>
</dbReference>
<organism evidence="7 8">
    <name type="scientific">Oceanospirillum sediminis</name>
    <dbReference type="NCBI Taxonomy" id="2760088"/>
    <lineage>
        <taxon>Bacteria</taxon>
        <taxon>Pseudomonadati</taxon>
        <taxon>Pseudomonadota</taxon>
        <taxon>Gammaproteobacteria</taxon>
        <taxon>Oceanospirillales</taxon>
        <taxon>Oceanospirillaceae</taxon>
        <taxon>Oceanospirillum</taxon>
    </lineage>
</organism>
<dbReference type="NCBIfam" id="TIGR00229">
    <property type="entry name" value="sensory_box"/>
    <property type="match status" value="2"/>
</dbReference>
<dbReference type="InterPro" id="IPR000700">
    <property type="entry name" value="PAS-assoc_C"/>
</dbReference>
<evidence type="ECO:0000259" key="5">
    <source>
        <dbReference type="PROSITE" id="PS50883"/>
    </source>
</evidence>
<dbReference type="CDD" id="cd00130">
    <property type="entry name" value="PAS"/>
    <property type="match status" value="2"/>
</dbReference>
<dbReference type="Pfam" id="PF13188">
    <property type="entry name" value="PAS_8"/>
    <property type="match status" value="1"/>
</dbReference>
<dbReference type="GO" id="GO:0071111">
    <property type="term" value="F:cyclic-guanylate-specific phosphodiesterase activity"/>
    <property type="evidence" value="ECO:0007669"/>
    <property type="project" value="UniProtKB-EC"/>
</dbReference>
<dbReference type="PROSITE" id="PS50883">
    <property type="entry name" value="EAL"/>
    <property type="match status" value="1"/>
</dbReference>
<name>A0A839IWM5_9GAMM</name>
<evidence type="ECO:0000259" key="6">
    <source>
        <dbReference type="PROSITE" id="PS50887"/>
    </source>
</evidence>
<gene>
    <name evidence="7" type="ORF">H4O21_21405</name>
</gene>
<dbReference type="InterPro" id="IPR035919">
    <property type="entry name" value="EAL_sf"/>
</dbReference>
<comment type="caution">
    <text evidence="7">The sequence shown here is derived from an EMBL/GenBank/DDBJ whole genome shotgun (WGS) entry which is preliminary data.</text>
</comment>
<dbReference type="PANTHER" id="PTHR44757:SF2">
    <property type="entry name" value="BIOFILM ARCHITECTURE MAINTENANCE PROTEIN MBAA"/>
    <property type="match status" value="1"/>
</dbReference>
<dbReference type="EMBL" id="JACJFM010000045">
    <property type="protein sequence ID" value="MBB1489172.1"/>
    <property type="molecule type" value="Genomic_DNA"/>
</dbReference>
<evidence type="ECO:0000259" key="3">
    <source>
        <dbReference type="PROSITE" id="PS50112"/>
    </source>
</evidence>
<dbReference type="InterPro" id="IPR000014">
    <property type="entry name" value="PAS"/>
</dbReference>
<feature type="domain" description="PAC" evidence="4">
    <location>
        <begin position="306"/>
        <end position="358"/>
    </location>
</feature>
<dbReference type="PANTHER" id="PTHR44757">
    <property type="entry name" value="DIGUANYLATE CYCLASE DGCP"/>
    <property type="match status" value="1"/>
</dbReference>
<evidence type="ECO:0000256" key="1">
    <source>
        <dbReference type="ARBA" id="ARBA00012282"/>
    </source>
</evidence>
<dbReference type="SUPFAM" id="SSF55785">
    <property type="entry name" value="PYP-like sensor domain (PAS domain)"/>
    <property type="match status" value="2"/>
</dbReference>
<dbReference type="SUPFAM" id="SSF55073">
    <property type="entry name" value="Nucleotide cyclase"/>
    <property type="match status" value="1"/>
</dbReference>
<evidence type="ECO:0000313" key="7">
    <source>
        <dbReference type="EMBL" id="MBB1489172.1"/>
    </source>
</evidence>
<dbReference type="SMART" id="SM00091">
    <property type="entry name" value="PAS"/>
    <property type="match status" value="3"/>
</dbReference>
<dbReference type="PROSITE" id="PS50112">
    <property type="entry name" value="PAS"/>
    <property type="match status" value="2"/>
</dbReference>
<dbReference type="SMART" id="SM00052">
    <property type="entry name" value="EAL"/>
    <property type="match status" value="1"/>
</dbReference>
<keyword evidence="2" id="KW-0973">c-di-GMP</keyword>
<feature type="domain" description="EAL" evidence="5">
    <location>
        <begin position="539"/>
        <end position="793"/>
    </location>
</feature>
<dbReference type="CDD" id="cd01949">
    <property type="entry name" value="GGDEF"/>
    <property type="match status" value="1"/>
</dbReference>
<dbReference type="CDD" id="cd01948">
    <property type="entry name" value="EAL"/>
    <property type="match status" value="1"/>
</dbReference>
<sequence>MLASDLSAQNYSELPLPVILLSADGTCSAINLSAEQLFNELRISDINDLLSHSFKSKALETFSEGSARGITCDMQYHETVTYRWQIIRKSEQGLVLFGYNLTDRENYRAILEHSVDGVYQTNKSGKLIYANQSLAETFGYHNALSMCEQIEHLAQDLYACEQDRLDFLQQLSQFGQVKGMELRMRRLDGRLIWIRLNGKAIQDKHGQIQSIVGTVHDITAQKDAESALTAAEEKYRSIFENSLAGLHQSTMDGRYINVNQALAIILGYESPEECIAAISHIGKMVYVRPHEWLKAMKRLRKEGFFTLNEVEIYTRSGQKRWISVSNRLIQATKDHPEHIEGSVVDITDSKRALERIRYLAHYDSLTSLPNRIHFNNELSRQTDDVDDGSLSSLSLILIDIDNFKDINDTQGHVTGDMILIKTGHRLQELVGNKGMIFRLGGDEFAVTLPNISDREKIAELTRNIMASLSEPICLNNNNINCSVSLGIAIYPEAREVIIEGDTQQQLFRFADLALYRSKSGGRNRYTFFAPEMQHEALKERAVEQELRLAIERNELCLHYQPLLNAKHGKVIGAEVLVRWPHPQRGLIPPFEFIPIAEKTGLISLLDDWVLETAIKQVKTWLKQDIPAVTLSVNISANRLNQKDFAQFVQEKIKSYHIPPDFLCIEITEQNMIENLDNVQSTLCHLQQLGIKIALDDFGTGYSSLSYLKRLPVDKLKIDRTFVMEMHEDPQDRAIIKTILELGHGLGIWVNAEGVENEIQIGMLRELGVDEFQGFYFSRPLPREEFEEKYLAQLIALEN</sequence>
<dbReference type="SMART" id="SM00086">
    <property type="entry name" value="PAC"/>
    <property type="match status" value="2"/>
</dbReference>
<dbReference type="InterPro" id="IPR043128">
    <property type="entry name" value="Rev_trsase/Diguanyl_cyclase"/>
</dbReference>
<reference evidence="7 8" key="1">
    <citation type="submission" date="2020-08" db="EMBL/GenBank/DDBJ databases">
        <title>Oceanospirillum sp. nov. isolated from marine sediment.</title>
        <authorList>
            <person name="Ji X."/>
        </authorList>
    </citation>
    <scope>NUCLEOTIDE SEQUENCE [LARGE SCALE GENOMIC DNA]</scope>
    <source>
        <strain evidence="7 8">D5</strain>
    </source>
</reference>
<evidence type="ECO:0000256" key="2">
    <source>
        <dbReference type="ARBA" id="ARBA00022636"/>
    </source>
</evidence>
<dbReference type="Pfam" id="PF13426">
    <property type="entry name" value="PAS_9"/>
    <property type="match status" value="1"/>
</dbReference>
<dbReference type="SUPFAM" id="SSF141868">
    <property type="entry name" value="EAL domain-like"/>
    <property type="match status" value="1"/>
</dbReference>
<proteinExistence type="predicted"/>
<protein>
    <recommendedName>
        <fullName evidence="1">cyclic-guanylate-specific phosphodiesterase</fullName>
        <ecNumber evidence="1">3.1.4.52</ecNumber>
    </recommendedName>
</protein>
<accession>A0A839IWM5</accession>
<evidence type="ECO:0000313" key="8">
    <source>
        <dbReference type="Proteomes" id="UP000565262"/>
    </source>
</evidence>
<feature type="domain" description="GGDEF" evidence="6">
    <location>
        <begin position="391"/>
        <end position="530"/>
    </location>
</feature>
<dbReference type="InterPro" id="IPR029787">
    <property type="entry name" value="Nucleotide_cyclase"/>
</dbReference>
<dbReference type="InterPro" id="IPR052155">
    <property type="entry name" value="Biofilm_reg_signaling"/>
</dbReference>
<dbReference type="PROSITE" id="PS50887">
    <property type="entry name" value="GGDEF"/>
    <property type="match status" value="1"/>
</dbReference>
<dbReference type="FunFam" id="3.20.20.450:FF:000001">
    <property type="entry name" value="Cyclic di-GMP phosphodiesterase yahA"/>
    <property type="match status" value="1"/>
</dbReference>
<dbReference type="Pfam" id="PF00563">
    <property type="entry name" value="EAL"/>
    <property type="match status" value="1"/>
</dbReference>
<keyword evidence="8" id="KW-1185">Reference proteome</keyword>
<dbReference type="RefSeq" id="WP_182811001.1">
    <property type="nucleotide sequence ID" value="NZ_JACJFM010000045.1"/>
</dbReference>
<dbReference type="InterPro" id="IPR001610">
    <property type="entry name" value="PAC"/>
</dbReference>
<dbReference type="InterPro" id="IPR035965">
    <property type="entry name" value="PAS-like_dom_sf"/>
</dbReference>
<dbReference type="SMART" id="SM00267">
    <property type="entry name" value="GGDEF"/>
    <property type="match status" value="1"/>
</dbReference>
<dbReference type="NCBIfam" id="TIGR00254">
    <property type="entry name" value="GGDEF"/>
    <property type="match status" value="1"/>
</dbReference>
<dbReference type="Pfam" id="PF00990">
    <property type="entry name" value="GGDEF"/>
    <property type="match status" value="1"/>
</dbReference>
<dbReference type="Proteomes" id="UP000565262">
    <property type="component" value="Unassembled WGS sequence"/>
</dbReference>
<feature type="domain" description="PAS" evidence="3">
    <location>
        <begin position="231"/>
        <end position="272"/>
    </location>
</feature>
<dbReference type="InterPro" id="IPR000160">
    <property type="entry name" value="GGDEF_dom"/>
</dbReference>
<dbReference type="AlphaFoldDB" id="A0A839IWM5"/>
<dbReference type="EC" id="3.1.4.52" evidence="1"/>
<dbReference type="Gene3D" id="3.30.70.270">
    <property type="match status" value="1"/>
</dbReference>